<accession>A8NBB5</accession>
<dbReference type="RefSeq" id="XP_001832114.2">
    <property type="nucleotide sequence ID" value="XM_001832062.2"/>
</dbReference>
<evidence type="ECO:0000313" key="2">
    <source>
        <dbReference type="Proteomes" id="UP000001861"/>
    </source>
</evidence>
<gene>
    <name evidence="1" type="ORF">CC1G_07485</name>
</gene>
<organism evidence="1 2">
    <name type="scientific">Coprinopsis cinerea (strain Okayama-7 / 130 / ATCC MYA-4618 / FGSC 9003)</name>
    <name type="common">Inky cap fungus</name>
    <name type="synonym">Hormographiella aspergillata</name>
    <dbReference type="NCBI Taxonomy" id="240176"/>
    <lineage>
        <taxon>Eukaryota</taxon>
        <taxon>Fungi</taxon>
        <taxon>Dikarya</taxon>
        <taxon>Basidiomycota</taxon>
        <taxon>Agaricomycotina</taxon>
        <taxon>Agaricomycetes</taxon>
        <taxon>Agaricomycetidae</taxon>
        <taxon>Agaricales</taxon>
        <taxon>Agaricineae</taxon>
        <taxon>Psathyrellaceae</taxon>
        <taxon>Coprinopsis</taxon>
    </lineage>
</organism>
<dbReference type="OMA" id="YIAFNQT"/>
<dbReference type="AlphaFoldDB" id="A8NBB5"/>
<evidence type="ECO:0000313" key="1">
    <source>
        <dbReference type="EMBL" id="EAU89760.2"/>
    </source>
</evidence>
<reference evidence="1 2" key="1">
    <citation type="journal article" date="2010" name="Proc. Natl. Acad. Sci. U.S.A.">
        <title>Insights into evolution of multicellular fungi from the assembled chromosomes of the mushroom Coprinopsis cinerea (Coprinus cinereus).</title>
        <authorList>
            <person name="Stajich J.E."/>
            <person name="Wilke S.K."/>
            <person name="Ahren D."/>
            <person name="Au C.H."/>
            <person name="Birren B.W."/>
            <person name="Borodovsky M."/>
            <person name="Burns C."/>
            <person name="Canback B."/>
            <person name="Casselton L.A."/>
            <person name="Cheng C.K."/>
            <person name="Deng J."/>
            <person name="Dietrich F.S."/>
            <person name="Fargo D.C."/>
            <person name="Farman M.L."/>
            <person name="Gathman A.C."/>
            <person name="Goldberg J."/>
            <person name="Guigo R."/>
            <person name="Hoegger P.J."/>
            <person name="Hooker J.B."/>
            <person name="Huggins A."/>
            <person name="James T.Y."/>
            <person name="Kamada T."/>
            <person name="Kilaru S."/>
            <person name="Kodira C."/>
            <person name="Kues U."/>
            <person name="Kupfer D."/>
            <person name="Kwan H.S."/>
            <person name="Lomsadze A."/>
            <person name="Li W."/>
            <person name="Lilly W.W."/>
            <person name="Ma L.J."/>
            <person name="Mackey A.J."/>
            <person name="Manning G."/>
            <person name="Martin F."/>
            <person name="Muraguchi H."/>
            <person name="Natvig D.O."/>
            <person name="Palmerini H."/>
            <person name="Ramesh M.A."/>
            <person name="Rehmeyer C.J."/>
            <person name="Roe B.A."/>
            <person name="Shenoy N."/>
            <person name="Stanke M."/>
            <person name="Ter-Hovhannisyan V."/>
            <person name="Tunlid A."/>
            <person name="Velagapudi R."/>
            <person name="Vision T.J."/>
            <person name="Zeng Q."/>
            <person name="Zolan M.E."/>
            <person name="Pukkila P.J."/>
        </authorList>
    </citation>
    <scope>NUCLEOTIDE SEQUENCE [LARGE SCALE GENOMIC DNA]</scope>
    <source>
        <strain evidence="2">Okayama-7 / 130 / ATCC MYA-4618 / FGSC 9003</strain>
    </source>
</reference>
<keyword evidence="2" id="KW-1185">Reference proteome</keyword>
<comment type="caution">
    <text evidence="1">The sequence shown here is derived from an EMBL/GenBank/DDBJ whole genome shotgun (WGS) entry which is preliminary data.</text>
</comment>
<dbReference type="OrthoDB" id="3255642at2759"/>
<dbReference type="VEuPathDB" id="FungiDB:CC1G_07485"/>
<dbReference type="InParanoid" id="A8NBB5"/>
<dbReference type="eggNOG" id="ENOG502SP29">
    <property type="taxonomic scope" value="Eukaryota"/>
</dbReference>
<dbReference type="Proteomes" id="UP000001861">
    <property type="component" value="Unassembled WGS sequence"/>
</dbReference>
<name>A8NBB5_COPC7</name>
<proteinExistence type="predicted"/>
<protein>
    <submittedName>
        <fullName evidence="1">Uncharacterized protein</fullName>
    </submittedName>
</protein>
<dbReference type="KEGG" id="cci:CC1G_07485"/>
<dbReference type="GeneID" id="6008599"/>
<dbReference type="EMBL" id="AACS02000009">
    <property type="protein sequence ID" value="EAU89760.2"/>
    <property type="molecule type" value="Genomic_DNA"/>
</dbReference>
<sequence length="290" mass="32472">MDAVTRVFNGNYTIPVHFTFYDLADQIDTQFFSGNSPVPPTEYLQPLLSAYDNQKQTWLRKAIFPSFFHGKCQDPVTGVNPPGCPNPDCPVVCGTPGSMVHYYSRLRYIAFNATWHLLHELTRTDSAVFEQVRRNVEGALEVVATGAAGGRVRRGERRRRGPARLEALNSLVGLNDVPALDSIHSNGLGLVKPQKGGEMALLNGLNLRDELPDNLPKSTITLVSGLPRRLFVDRGLEKRDQHTRDTLARIFRRIRFSLEQICGGTGKGKTNGLPYCSWEQQMKEYILTFP</sequence>
<dbReference type="HOGENOM" id="CLU_061599_0_0_1"/>